<comment type="caution">
    <text evidence="2">The sequence shown here is derived from an EMBL/GenBank/DDBJ whole genome shotgun (WGS) entry which is preliminary data.</text>
</comment>
<proteinExistence type="predicted"/>
<dbReference type="Gene3D" id="1.20.120.330">
    <property type="entry name" value="Nucleotidyltransferases domain 2"/>
    <property type="match status" value="1"/>
</dbReference>
<reference evidence="1 3" key="1">
    <citation type="submission" date="2023-01" db="EMBL/GenBank/DDBJ databases">
        <title>Genome-based reclassification of Anoxybacillus geothermalis as a later heterotypic synonym of Anoxybacillus rupiensis.</title>
        <authorList>
            <person name="Inan Bektas K."/>
            <person name="Canakci S."/>
            <person name="Belduz A.A."/>
            <person name="Guler H.H."/>
        </authorList>
    </citation>
    <scope>NUCLEOTIDE SEQUENCE [LARGE SCALE GENOMIC DNA]</scope>
    <source>
        <strain evidence="1 3">DSM 17127</strain>
    </source>
</reference>
<organism evidence="2 4">
    <name type="scientific">Anoxybacteroides rupiense</name>
    <dbReference type="NCBI Taxonomy" id="311460"/>
    <lineage>
        <taxon>Bacteria</taxon>
        <taxon>Bacillati</taxon>
        <taxon>Bacillota</taxon>
        <taxon>Bacilli</taxon>
        <taxon>Bacillales</taxon>
        <taxon>Anoxybacillaceae</taxon>
        <taxon>Anoxybacteroides</taxon>
    </lineage>
</organism>
<sequence length="50" mass="5962">MLSSRNVTAHVYNEEDDEQIKQKIVDEYVQQIEALLQNIKEEVIDRDAWN</sequence>
<evidence type="ECO:0000313" key="2">
    <source>
        <dbReference type="EMBL" id="MED5052992.1"/>
    </source>
</evidence>
<reference evidence="2 4" key="2">
    <citation type="submission" date="2023-03" db="EMBL/GenBank/DDBJ databases">
        <title>Bacillus Genome Sequencing.</title>
        <authorList>
            <person name="Dunlap C."/>
        </authorList>
    </citation>
    <scope>NUCLEOTIDE SEQUENCE [LARGE SCALE GENOMIC DNA]</scope>
    <source>
        <strain evidence="2 4">NRS-38</strain>
    </source>
</reference>
<evidence type="ECO:0000313" key="4">
    <source>
        <dbReference type="Proteomes" id="UP001339962"/>
    </source>
</evidence>
<dbReference type="RefSeq" id="WP_231734675.1">
    <property type="nucleotide sequence ID" value="NZ_JARTLI010000037.1"/>
</dbReference>
<gene>
    <name evidence="2" type="ORF">P9850_14380</name>
    <name evidence="1" type="ORF">PNH38_07265</name>
</gene>
<evidence type="ECO:0000313" key="3">
    <source>
        <dbReference type="Proteomes" id="UP001213979"/>
    </source>
</evidence>
<dbReference type="AlphaFoldDB" id="A0ABD5IXA4"/>
<protein>
    <submittedName>
        <fullName evidence="2">Nucleotidyltransferase substrate binding protein</fullName>
    </submittedName>
</protein>
<dbReference type="Proteomes" id="UP001339962">
    <property type="component" value="Unassembled WGS sequence"/>
</dbReference>
<dbReference type="Proteomes" id="UP001213979">
    <property type="component" value="Unassembled WGS sequence"/>
</dbReference>
<dbReference type="EMBL" id="JARTLI010000037">
    <property type="protein sequence ID" value="MED5052992.1"/>
    <property type="molecule type" value="Genomic_DNA"/>
</dbReference>
<dbReference type="SUPFAM" id="SSF81593">
    <property type="entry name" value="Nucleotidyltransferase substrate binding subunit/domain"/>
    <property type="match status" value="1"/>
</dbReference>
<accession>A0ABD5IXA4</accession>
<name>A0ABD5IXA4_9BACL</name>
<keyword evidence="3" id="KW-1185">Reference proteome</keyword>
<evidence type="ECO:0000313" key="1">
    <source>
        <dbReference type="EMBL" id="MDE8563683.1"/>
    </source>
</evidence>
<dbReference type="EMBL" id="JAQOTG010000004">
    <property type="protein sequence ID" value="MDE8563683.1"/>
    <property type="molecule type" value="Genomic_DNA"/>
</dbReference>